<gene>
    <name evidence="3" type="ORF">Vbra_22926</name>
</gene>
<keyword evidence="2" id="KW-0812">Transmembrane</keyword>
<feature type="compositionally biased region" description="Polar residues" evidence="1">
    <location>
        <begin position="1"/>
        <end position="18"/>
    </location>
</feature>
<dbReference type="EMBL" id="CDMY01000269">
    <property type="protein sequence ID" value="CEL98390.1"/>
    <property type="molecule type" value="Genomic_DNA"/>
</dbReference>
<sequence length="147" mass="16004">MTYPSVEQPSLAQPQPVNWPSADIASPTTAPAYDVPQTMPVVIGKPMATADTAGRPEGVYNPGHEDEKSGRLTCLKVSCVLSVLVFPIIGCIAFCLTMDAKKGSQRRKWARICLATGTIMTILFVTWLVMVIRSGDSSYSYSYSYSF</sequence>
<feature type="transmembrane region" description="Helical" evidence="2">
    <location>
        <begin position="109"/>
        <end position="132"/>
    </location>
</feature>
<dbReference type="InParanoid" id="A0A0G4EN20"/>
<protein>
    <submittedName>
        <fullName evidence="3">Uncharacterized protein</fullName>
    </submittedName>
</protein>
<dbReference type="Proteomes" id="UP000041254">
    <property type="component" value="Unassembled WGS sequence"/>
</dbReference>
<proteinExistence type="predicted"/>
<dbReference type="VEuPathDB" id="CryptoDB:Vbra_22926"/>
<dbReference type="AlphaFoldDB" id="A0A0G4EN20"/>
<feature type="region of interest" description="Disordered" evidence="1">
    <location>
        <begin position="1"/>
        <end position="23"/>
    </location>
</feature>
<organism evidence="3 4">
    <name type="scientific">Vitrella brassicaformis (strain CCMP3155)</name>
    <dbReference type="NCBI Taxonomy" id="1169540"/>
    <lineage>
        <taxon>Eukaryota</taxon>
        <taxon>Sar</taxon>
        <taxon>Alveolata</taxon>
        <taxon>Colpodellida</taxon>
        <taxon>Vitrellaceae</taxon>
        <taxon>Vitrella</taxon>
    </lineage>
</organism>
<evidence type="ECO:0000256" key="2">
    <source>
        <dbReference type="SAM" id="Phobius"/>
    </source>
</evidence>
<accession>A0A0G4EN20</accession>
<name>A0A0G4EN20_VITBC</name>
<evidence type="ECO:0000256" key="1">
    <source>
        <dbReference type="SAM" id="MobiDB-lite"/>
    </source>
</evidence>
<evidence type="ECO:0000313" key="4">
    <source>
        <dbReference type="Proteomes" id="UP000041254"/>
    </source>
</evidence>
<reference evidence="3 4" key="1">
    <citation type="submission" date="2014-11" db="EMBL/GenBank/DDBJ databases">
        <authorList>
            <person name="Zhu J."/>
            <person name="Qi W."/>
            <person name="Song R."/>
        </authorList>
    </citation>
    <scope>NUCLEOTIDE SEQUENCE [LARGE SCALE GENOMIC DNA]</scope>
</reference>
<keyword evidence="2" id="KW-0472">Membrane</keyword>
<keyword evidence="2" id="KW-1133">Transmembrane helix</keyword>
<dbReference type="PhylomeDB" id="A0A0G4EN20"/>
<feature type="transmembrane region" description="Helical" evidence="2">
    <location>
        <begin position="75"/>
        <end position="97"/>
    </location>
</feature>
<evidence type="ECO:0000313" key="3">
    <source>
        <dbReference type="EMBL" id="CEL98390.1"/>
    </source>
</evidence>
<keyword evidence="4" id="KW-1185">Reference proteome</keyword>